<accession>A0A1R2AKK1</accession>
<evidence type="ECO:0000256" key="1">
    <source>
        <dbReference type="SAM" id="Coils"/>
    </source>
</evidence>
<dbReference type="AlphaFoldDB" id="A0A1R2AKK1"/>
<dbReference type="Proteomes" id="UP000187209">
    <property type="component" value="Unassembled WGS sequence"/>
</dbReference>
<name>A0A1R2AKK1_9CILI</name>
<keyword evidence="3" id="KW-1185">Reference proteome</keyword>
<feature type="coiled-coil region" evidence="1">
    <location>
        <begin position="5"/>
        <end position="123"/>
    </location>
</feature>
<protein>
    <submittedName>
        <fullName evidence="2">Uncharacterized protein</fullName>
    </submittedName>
</protein>
<dbReference type="OrthoDB" id="128924at2759"/>
<keyword evidence="1" id="KW-0175">Coiled coil</keyword>
<organism evidence="2 3">
    <name type="scientific">Stentor coeruleus</name>
    <dbReference type="NCBI Taxonomy" id="5963"/>
    <lineage>
        <taxon>Eukaryota</taxon>
        <taxon>Sar</taxon>
        <taxon>Alveolata</taxon>
        <taxon>Ciliophora</taxon>
        <taxon>Postciliodesmatophora</taxon>
        <taxon>Heterotrichea</taxon>
        <taxon>Heterotrichida</taxon>
        <taxon>Stentoridae</taxon>
        <taxon>Stentor</taxon>
    </lineage>
</organism>
<reference evidence="2 3" key="1">
    <citation type="submission" date="2016-11" db="EMBL/GenBank/DDBJ databases">
        <title>The macronuclear genome of Stentor coeruleus: a giant cell with tiny introns.</title>
        <authorList>
            <person name="Slabodnick M."/>
            <person name="Ruby J.G."/>
            <person name="Reiff S.B."/>
            <person name="Swart E.C."/>
            <person name="Gosai S."/>
            <person name="Prabakaran S."/>
            <person name="Witkowska E."/>
            <person name="Larue G.E."/>
            <person name="Fisher S."/>
            <person name="Freeman R.M."/>
            <person name="Gunawardena J."/>
            <person name="Chu W."/>
            <person name="Stover N.A."/>
            <person name="Gregory B.D."/>
            <person name="Nowacki M."/>
            <person name="Derisi J."/>
            <person name="Roy S.W."/>
            <person name="Marshall W.F."/>
            <person name="Sood P."/>
        </authorList>
    </citation>
    <scope>NUCLEOTIDE SEQUENCE [LARGE SCALE GENOMIC DNA]</scope>
    <source>
        <strain evidence="2">WM001</strain>
    </source>
</reference>
<evidence type="ECO:0000313" key="3">
    <source>
        <dbReference type="Proteomes" id="UP000187209"/>
    </source>
</evidence>
<dbReference type="EMBL" id="MPUH01002516">
    <property type="protein sequence ID" value="OMJ65053.1"/>
    <property type="molecule type" value="Genomic_DNA"/>
</dbReference>
<evidence type="ECO:0000313" key="2">
    <source>
        <dbReference type="EMBL" id="OMJ65053.1"/>
    </source>
</evidence>
<gene>
    <name evidence="2" type="ORF">SteCoe_39557</name>
</gene>
<dbReference type="Gene3D" id="1.10.287.1490">
    <property type="match status" value="1"/>
</dbReference>
<sequence>MQAEIKQYETGVQTSQKQLEQANARNKQLENEISNCNISIQDKQKKLKEYEINTESNKNSLNQANAKIKNLESDMIKDKKVIKESQEEIKQYKSRLITTENFLGKANAKIQEHEHELRNSNQKFACNLYQDIFQLINDDQKINFLVQENYLIFENDLINTDKKMREINMTNDAKFIFICKL</sequence>
<proteinExistence type="predicted"/>
<comment type="caution">
    <text evidence="2">The sequence shown here is derived from an EMBL/GenBank/DDBJ whole genome shotgun (WGS) entry which is preliminary data.</text>
</comment>
<dbReference type="SUPFAM" id="SSF57997">
    <property type="entry name" value="Tropomyosin"/>
    <property type="match status" value="1"/>
</dbReference>